<reference evidence="10 11" key="1">
    <citation type="submission" date="2015-04" db="EMBL/GenBank/DDBJ databases">
        <title>Draft Genome Sequences of Eight Spore-Forming Food Isolates of Bacillus cereus Genome sequencing.</title>
        <authorList>
            <person name="Krawcyk A.O."/>
            <person name="de Jong A."/>
            <person name="Eijlander R.T."/>
            <person name="Berendsen E.M."/>
            <person name="Holsappel S."/>
            <person name="Wells-Bennik M."/>
            <person name="Kuipers O.P."/>
        </authorList>
    </citation>
    <scope>NUCLEOTIDE SEQUENCE [LARGE SCALE GENOMIC DNA]</scope>
    <source>
        <strain evidence="10 11">B4077</strain>
    </source>
</reference>
<comment type="caution">
    <text evidence="10">The sequence shown here is derived from an EMBL/GenBank/DDBJ whole genome shotgun (WGS) entry which is preliminary data.</text>
</comment>
<evidence type="ECO:0000313" key="10">
    <source>
        <dbReference type="EMBL" id="KLA31077.1"/>
    </source>
</evidence>
<proteinExistence type="inferred from homology"/>
<dbReference type="GO" id="GO:0005886">
    <property type="term" value="C:plasma membrane"/>
    <property type="evidence" value="ECO:0007669"/>
    <property type="project" value="UniProtKB-SubCell"/>
</dbReference>
<evidence type="ECO:0008006" key="12">
    <source>
        <dbReference type="Google" id="ProtNLM"/>
    </source>
</evidence>
<organism evidence="10 11">
    <name type="scientific">Bacillus cereus</name>
    <dbReference type="NCBI Taxonomy" id="1396"/>
    <lineage>
        <taxon>Bacteria</taxon>
        <taxon>Bacillati</taxon>
        <taxon>Bacillota</taxon>
        <taxon>Bacilli</taxon>
        <taxon>Bacillales</taxon>
        <taxon>Bacillaceae</taxon>
        <taxon>Bacillus</taxon>
        <taxon>Bacillus cereus group</taxon>
    </lineage>
</organism>
<dbReference type="PATRIC" id="fig|1396.428.peg.2724"/>
<dbReference type="InterPro" id="IPR048454">
    <property type="entry name" value="YetF_N"/>
</dbReference>
<gene>
    <name evidence="10" type="ORF">B4077_3345</name>
</gene>
<dbReference type="AlphaFoldDB" id="A0A0G8F5V1"/>
<evidence type="ECO:0000259" key="9">
    <source>
        <dbReference type="Pfam" id="PF20730"/>
    </source>
</evidence>
<comment type="subcellular location">
    <subcellularLocation>
        <location evidence="1">Cell membrane</location>
        <topology evidence="1">Multi-pass membrane protein</topology>
    </subcellularLocation>
</comment>
<feature type="transmembrane region" description="Helical" evidence="7">
    <location>
        <begin position="61"/>
        <end position="79"/>
    </location>
</feature>
<sequence length="236" mass="27054">MSEHIEIILRTLLSFSILFIGAKILGKQIIAEMNTFDFIGAISIGSIIANLAFNLNVKTHHAVIAFLILVFIILMVSYISMKSRIGRKVFAGNPTVIMENGKILENNMRKMRYSLDYLNQQLRENGIFNIEEVLYVVVETNGRISVLKKPEYRNVTKQDLNIPTKKECTLPIELIMDGEIMTENLRQNNQTELELQCELKKRNLRYNDVTYAVLAANGNIYIDTYKDNITSPMDQE</sequence>
<evidence type="ECO:0000259" key="8">
    <source>
        <dbReference type="Pfam" id="PF04239"/>
    </source>
</evidence>
<accession>A0A0G8F5V1</accession>
<keyword evidence="6 7" id="KW-0472">Membrane</keyword>
<evidence type="ECO:0000313" key="11">
    <source>
        <dbReference type="Proteomes" id="UP000035214"/>
    </source>
</evidence>
<evidence type="ECO:0000256" key="7">
    <source>
        <dbReference type="SAM" id="Phobius"/>
    </source>
</evidence>
<dbReference type="PANTHER" id="PTHR34582:SF7">
    <property type="entry name" value="UPF0702 TRANSMEMBRANE PROTEIN YDFS"/>
    <property type="match status" value="1"/>
</dbReference>
<name>A0A0G8F5V1_BACCE</name>
<feature type="transmembrane region" description="Helical" evidence="7">
    <location>
        <begin position="7"/>
        <end position="26"/>
    </location>
</feature>
<comment type="similarity">
    <text evidence="2">Belongs to the UPF0702 family.</text>
</comment>
<evidence type="ECO:0000256" key="4">
    <source>
        <dbReference type="ARBA" id="ARBA00022692"/>
    </source>
</evidence>
<dbReference type="Pfam" id="PF04239">
    <property type="entry name" value="DUF421"/>
    <property type="match status" value="1"/>
</dbReference>
<keyword evidence="4 7" id="KW-0812">Transmembrane</keyword>
<dbReference type="InterPro" id="IPR007353">
    <property type="entry name" value="DUF421"/>
</dbReference>
<evidence type="ECO:0000256" key="2">
    <source>
        <dbReference type="ARBA" id="ARBA00006448"/>
    </source>
</evidence>
<dbReference type="Gene3D" id="3.30.240.20">
    <property type="entry name" value="bsu07140 like domains"/>
    <property type="match status" value="2"/>
</dbReference>
<protein>
    <recommendedName>
        <fullName evidence="12">DUF421 domain-containing protein</fullName>
    </recommendedName>
</protein>
<evidence type="ECO:0000256" key="6">
    <source>
        <dbReference type="ARBA" id="ARBA00023136"/>
    </source>
</evidence>
<evidence type="ECO:0000256" key="5">
    <source>
        <dbReference type="ARBA" id="ARBA00022989"/>
    </source>
</evidence>
<keyword evidence="3" id="KW-1003">Cell membrane</keyword>
<feature type="domain" description="YetF-like N-terminal transmembrane" evidence="9">
    <location>
        <begin position="5"/>
        <end position="79"/>
    </location>
</feature>
<dbReference type="EMBL" id="LCYI01000017">
    <property type="protein sequence ID" value="KLA31077.1"/>
    <property type="molecule type" value="Genomic_DNA"/>
</dbReference>
<feature type="domain" description="YetF C-terminal" evidence="8">
    <location>
        <begin position="82"/>
        <end position="212"/>
    </location>
</feature>
<dbReference type="Pfam" id="PF20730">
    <property type="entry name" value="YetF_N"/>
    <property type="match status" value="1"/>
</dbReference>
<evidence type="ECO:0000256" key="1">
    <source>
        <dbReference type="ARBA" id="ARBA00004651"/>
    </source>
</evidence>
<dbReference type="PANTHER" id="PTHR34582">
    <property type="entry name" value="UPF0702 TRANSMEMBRANE PROTEIN YCAP"/>
    <property type="match status" value="1"/>
</dbReference>
<keyword evidence="5 7" id="KW-1133">Transmembrane helix</keyword>
<dbReference type="RefSeq" id="WP_001289207.1">
    <property type="nucleotide sequence ID" value="NZ_LCYI01000017.1"/>
</dbReference>
<dbReference type="Proteomes" id="UP000035214">
    <property type="component" value="Unassembled WGS sequence"/>
</dbReference>
<dbReference type="InterPro" id="IPR023090">
    <property type="entry name" value="UPF0702_alpha/beta_dom_sf"/>
</dbReference>
<evidence type="ECO:0000256" key="3">
    <source>
        <dbReference type="ARBA" id="ARBA00022475"/>
    </source>
</evidence>
<feature type="transmembrane region" description="Helical" evidence="7">
    <location>
        <begin position="38"/>
        <end position="55"/>
    </location>
</feature>